<dbReference type="PATRIC" id="fig|861299.3.peg.5801"/>
<dbReference type="InterPro" id="IPR021115">
    <property type="entry name" value="Pyridoxal-P_BS"/>
</dbReference>
<comment type="cofactor">
    <cofactor evidence="1 6 7">
        <name>pyridoxal 5'-phosphate</name>
        <dbReference type="ChEBI" id="CHEBI:597326"/>
    </cofactor>
</comment>
<dbReference type="eggNOG" id="COG0076">
    <property type="taxonomic scope" value="Bacteria"/>
</dbReference>
<keyword evidence="3" id="KW-0210">Decarboxylase</keyword>
<evidence type="ECO:0000313" key="9">
    <source>
        <dbReference type="Proteomes" id="UP000019151"/>
    </source>
</evidence>
<dbReference type="InterPro" id="IPR015422">
    <property type="entry name" value="PyrdxlP-dep_Trfase_small"/>
</dbReference>
<dbReference type="GO" id="GO:0030170">
    <property type="term" value="F:pyridoxal phosphate binding"/>
    <property type="evidence" value="ECO:0007669"/>
    <property type="project" value="InterPro"/>
</dbReference>
<keyword evidence="9" id="KW-1185">Reference proteome</keyword>
<comment type="similarity">
    <text evidence="2 7">Belongs to the group II decarboxylase family.</text>
</comment>
<evidence type="ECO:0000256" key="1">
    <source>
        <dbReference type="ARBA" id="ARBA00001933"/>
    </source>
</evidence>
<gene>
    <name evidence="8" type="ORF">J421_5755</name>
</gene>
<evidence type="ECO:0000256" key="5">
    <source>
        <dbReference type="ARBA" id="ARBA00023239"/>
    </source>
</evidence>
<dbReference type="PANTHER" id="PTHR11999:SF70">
    <property type="entry name" value="MIP05841P"/>
    <property type="match status" value="1"/>
</dbReference>
<evidence type="ECO:0000256" key="6">
    <source>
        <dbReference type="PIRSR" id="PIRSR602129-50"/>
    </source>
</evidence>
<dbReference type="SUPFAM" id="SSF53383">
    <property type="entry name" value="PLP-dependent transferases"/>
    <property type="match status" value="1"/>
</dbReference>
<evidence type="ECO:0000256" key="7">
    <source>
        <dbReference type="RuleBase" id="RU000382"/>
    </source>
</evidence>
<proteinExistence type="inferred from homology"/>
<dbReference type="Gene3D" id="3.40.640.10">
    <property type="entry name" value="Type I PLP-dependent aspartate aminotransferase-like (Major domain)"/>
    <property type="match status" value="1"/>
</dbReference>
<dbReference type="KEGG" id="gba:J421_5755"/>
<reference evidence="8 9" key="1">
    <citation type="journal article" date="2014" name="Genome Announc.">
        <title>Genome Sequence and Methylome of Soil Bacterium Gemmatirosa kalamazoonensis KBS708T, a Member of the Rarely Cultivated Gemmatimonadetes Phylum.</title>
        <authorList>
            <person name="Debruyn J.M."/>
            <person name="Radosevich M."/>
            <person name="Wommack K.E."/>
            <person name="Polson S.W."/>
            <person name="Hauser L.J."/>
            <person name="Fawaz M.N."/>
            <person name="Korlach J."/>
            <person name="Tsai Y.C."/>
        </authorList>
    </citation>
    <scope>NUCLEOTIDE SEQUENCE [LARGE SCALE GENOMIC DNA]</scope>
    <source>
        <strain evidence="8 9">KBS708</strain>
        <plasmid evidence="9">Plasmid 2</plasmid>
    </source>
</reference>
<dbReference type="OrthoDB" id="9803665at2"/>
<dbReference type="InParanoid" id="W0RSL2"/>
<feature type="modified residue" description="N6-(pyridoxal phosphate)lysine" evidence="6">
    <location>
        <position position="288"/>
    </location>
</feature>
<evidence type="ECO:0000256" key="4">
    <source>
        <dbReference type="ARBA" id="ARBA00022898"/>
    </source>
</evidence>
<name>W0RSL2_9BACT</name>
<evidence type="ECO:0000256" key="3">
    <source>
        <dbReference type="ARBA" id="ARBA00022793"/>
    </source>
</evidence>
<dbReference type="Gene3D" id="3.90.1150.10">
    <property type="entry name" value="Aspartate Aminotransferase, domain 1"/>
    <property type="match status" value="1"/>
</dbReference>
<accession>W0RSL2</accession>
<keyword evidence="8" id="KW-0614">Plasmid</keyword>
<dbReference type="InterPro" id="IPR002129">
    <property type="entry name" value="PyrdxlP-dep_de-COase"/>
</dbReference>
<dbReference type="GO" id="GO:0016831">
    <property type="term" value="F:carboxy-lyase activity"/>
    <property type="evidence" value="ECO:0007669"/>
    <property type="project" value="UniProtKB-KW"/>
</dbReference>
<geneLocation type="plasmid" evidence="8 9">
    <name>2</name>
</geneLocation>
<dbReference type="GO" id="GO:0019752">
    <property type="term" value="P:carboxylic acid metabolic process"/>
    <property type="evidence" value="ECO:0007669"/>
    <property type="project" value="InterPro"/>
</dbReference>
<dbReference type="EMBL" id="CP007130">
    <property type="protein sequence ID" value="AHG93290.1"/>
    <property type="molecule type" value="Genomic_DNA"/>
</dbReference>
<keyword evidence="5 7" id="KW-0456">Lyase</keyword>
<dbReference type="InterPro" id="IPR015421">
    <property type="entry name" value="PyrdxlP-dep_Trfase_major"/>
</dbReference>
<dbReference type="PANTHER" id="PTHR11999">
    <property type="entry name" value="GROUP II PYRIDOXAL-5-PHOSPHATE DECARBOXYLASE"/>
    <property type="match status" value="1"/>
</dbReference>
<evidence type="ECO:0000313" key="8">
    <source>
        <dbReference type="EMBL" id="AHG93290.1"/>
    </source>
</evidence>
<dbReference type="InterPro" id="IPR010977">
    <property type="entry name" value="Aromatic_deC"/>
</dbReference>
<dbReference type="Proteomes" id="UP000019151">
    <property type="component" value="Plasmid 2"/>
</dbReference>
<sequence>MSASERELFLDAANRGARYLSGIRDRSVAPDERAIERLSKLGGPLGAKGLDGPAVLALLDEVGSRGTIANSGGRYFGYVNGGSLPAARAASVLSLAWDQNAALRSMSPTAAVLEDIAGGWLLDLLGLPATASFAFVSGATMASFTGLAAARHAVLSRAGWDVEGMGLFDAPRLNVVVGEEVHVSVMKAVGLLGLGRERVVRVPSDAQGRMRADALPPLDELTIVCTQAGNVNSGSFDPFEEICDRAARARAWVHVDGAFGLWAAAVPSLAPLVRGASRADSWATDAHKWLNVPYDCGLVFVRDAAAHQHAMQLQPAAYLAPDAQREPAHWTPEASRRARAVEVWAALRSLGRDGVAEMIERSCAQARRFAAGLRAAGYEVLNDVPINQVLVSFGSDEMTRRVIEAVQRDGTSWCGGSVWKSRAVMRISVSSWATTDEDVDRSLGAMISIARAF</sequence>
<dbReference type="AlphaFoldDB" id="W0RSL2"/>
<keyword evidence="4 6" id="KW-0663">Pyridoxal phosphate</keyword>
<evidence type="ECO:0000256" key="2">
    <source>
        <dbReference type="ARBA" id="ARBA00009533"/>
    </source>
</evidence>
<dbReference type="InterPro" id="IPR015424">
    <property type="entry name" value="PyrdxlP-dep_Trfase"/>
</dbReference>
<dbReference type="PROSITE" id="PS00392">
    <property type="entry name" value="DDC_GAD_HDC_YDC"/>
    <property type="match status" value="1"/>
</dbReference>
<organism evidence="8 9">
    <name type="scientific">Gemmatirosa kalamazoonensis</name>
    <dbReference type="NCBI Taxonomy" id="861299"/>
    <lineage>
        <taxon>Bacteria</taxon>
        <taxon>Pseudomonadati</taxon>
        <taxon>Gemmatimonadota</taxon>
        <taxon>Gemmatimonadia</taxon>
        <taxon>Gemmatimonadales</taxon>
        <taxon>Gemmatimonadaceae</taxon>
        <taxon>Gemmatirosa</taxon>
    </lineage>
</organism>
<dbReference type="Pfam" id="PF00282">
    <property type="entry name" value="Pyridoxal_deC"/>
    <property type="match status" value="1"/>
</dbReference>
<dbReference type="HOGENOM" id="CLU_011856_0_4_0"/>
<protein>
    <submittedName>
        <fullName evidence="8">Pyridoxal-dependent decarboxylase</fullName>
    </submittedName>
</protein>